<protein>
    <submittedName>
        <fullName evidence="2">IreB family regulatory phosphoprotein</fullName>
    </submittedName>
</protein>
<reference evidence="2" key="1">
    <citation type="submission" date="2023-01" db="EMBL/GenBank/DDBJ databases">
        <title>Human gut microbiome strain richness.</title>
        <authorList>
            <person name="Chen-Liaw A."/>
        </authorList>
    </citation>
    <scope>NUCLEOTIDE SEQUENCE</scope>
    <source>
        <strain evidence="2">1001287st1_F4_1001285I_161205</strain>
    </source>
</reference>
<evidence type="ECO:0000313" key="3">
    <source>
        <dbReference type="Proteomes" id="UP001211173"/>
    </source>
</evidence>
<dbReference type="InterPro" id="IPR009309">
    <property type="entry name" value="IreB"/>
</dbReference>
<dbReference type="EMBL" id="JAQLWV010000004">
    <property type="protein sequence ID" value="MDB7932198.1"/>
    <property type="molecule type" value="Genomic_DNA"/>
</dbReference>
<dbReference type="Pfam" id="PF06135">
    <property type="entry name" value="IreB"/>
    <property type="match status" value="1"/>
</dbReference>
<proteinExistence type="inferred from homology"/>
<organism evidence="2 3">
    <name type="scientific">Flavonifractor plautii</name>
    <name type="common">Fusobacterium plautii</name>
    <dbReference type="NCBI Taxonomy" id="292800"/>
    <lineage>
        <taxon>Bacteria</taxon>
        <taxon>Bacillati</taxon>
        <taxon>Bacillota</taxon>
        <taxon>Clostridia</taxon>
        <taxon>Eubacteriales</taxon>
        <taxon>Oscillospiraceae</taxon>
        <taxon>Flavonifractor</taxon>
    </lineage>
</organism>
<name>A0AAW6CCS3_FLAPL</name>
<sequence>MTDIERLNFIYAALQERGYAPISQIVGFLLSGDPTYITNHNGARAIAGQINRSEILTEIVGDYISHHCHSQTQ</sequence>
<accession>A0AAW6CCS3</accession>
<dbReference type="PANTHER" id="PTHR40067:SF1">
    <property type="entry name" value="UPF0297 PROTEIN YRZL"/>
    <property type="match status" value="1"/>
</dbReference>
<evidence type="ECO:0000313" key="2">
    <source>
        <dbReference type="EMBL" id="MDB7932198.1"/>
    </source>
</evidence>
<gene>
    <name evidence="2" type="ORF">PNE06_03825</name>
</gene>
<comment type="similarity">
    <text evidence="1">Belongs to the UPF0297 family.</text>
</comment>
<dbReference type="PANTHER" id="PTHR40067">
    <property type="entry name" value="UPF0297 PROTEIN YRZL"/>
    <property type="match status" value="1"/>
</dbReference>
<evidence type="ECO:0000256" key="1">
    <source>
        <dbReference type="ARBA" id="ARBA00010888"/>
    </source>
</evidence>
<comment type="caution">
    <text evidence="2">The sequence shown here is derived from an EMBL/GenBank/DDBJ whole genome shotgun (WGS) entry which is preliminary data.</text>
</comment>
<dbReference type="Proteomes" id="UP001211173">
    <property type="component" value="Unassembled WGS sequence"/>
</dbReference>
<dbReference type="AlphaFoldDB" id="A0AAW6CCS3"/>
<dbReference type="RefSeq" id="WP_195324974.1">
    <property type="nucleotide sequence ID" value="NZ_JADMVZ010000006.1"/>
</dbReference>